<comment type="caution">
    <text evidence="3">The sequence shown here is derived from an EMBL/GenBank/DDBJ whole genome shotgun (WGS) entry which is preliminary data.</text>
</comment>
<dbReference type="GO" id="GO:0003700">
    <property type="term" value="F:DNA-binding transcription factor activity"/>
    <property type="evidence" value="ECO:0007669"/>
    <property type="project" value="TreeGrafter"/>
</dbReference>
<keyword evidence="1" id="KW-0238">DNA-binding</keyword>
<proteinExistence type="predicted"/>
<sequence length="177" mass="20039">MDLGKKIREMRNQKGLTQEELADRCELTKGYISQLENNVNSPSIATLTDILSALGSNLSEFFREETEEKVVFTKEEFFEKDSDGVLFKWLIPNAQKNMMEPVLVELAEGASTAGDIPHEGEEFGFVLEGRIAIVLGSQHYLCKKGEAFYYPAEKPHCILNRSKGKSRFLWISTPPNF</sequence>
<dbReference type="InterPro" id="IPR014710">
    <property type="entry name" value="RmlC-like_jellyroll"/>
</dbReference>
<dbReference type="PANTHER" id="PTHR46797">
    <property type="entry name" value="HTH-TYPE TRANSCRIPTIONAL REGULATOR"/>
    <property type="match status" value="1"/>
</dbReference>
<dbReference type="PROSITE" id="PS50943">
    <property type="entry name" value="HTH_CROC1"/>
    <property type="match status" value="1"/>
</dbReference>
<dbReference type="InterPro" id="IPR013096">
    <property type="entry name" value="Cupin_2"/>
</dbReference>
<dbReference type="AlphaFoldDB" id="A0A9D1SGV7"/>
<dbReference type="InterPro" id="IPR001387">
    <property type="entry name" value="Cro/C1-type_HTH"/>
</dbReference>
<reference evidence="3" key="2">
    <citation type="journal article" date="2021" name="PeerJ">
        <title>Extensive microbial diversity within the chicken gut microbiome revealed by metagenomics and culture.</title>
        <authorList>
            <person name="Gilroy R."/>
            <person name="Ravi A."/>
            <person name="Getino M."/>
            <person name="Pursley I."/>
            <person name="Horton D.L."/>
            <person name="Alikhan N.F."/>
            <person name="Baker D."/>
            <person name="Gharbi K."/>
            <person name="Hall N."/>
            <person name="Watson M."/>
            <person name="Adriaenssens E.M."/>
            <person name="Foster-Nyarko E."/>
            <person name="Jarju S."/>
            <person name="Secka A."/>
            <person name="Antonio M."/>
            <person name="Oren A."/>
            <person name="Chaudhuri R.R."/>
            <person name="La Ragione R."/>
            <person name="Hildebrand F."/>
            <person name="Pallen M.J."/>
        </authorList>
    </citation>
    <scope>NUCLEOTIDE SEQUENCE</scope>
    <source>
        <strain evidence="3">11687</strain>
    </source>
</reference>
<dbReference type="InterPro" id="IPR010982">
    <property type="entry name" value="Lambda_DNA-bd_dom_sf"/>
</dbReference>
<organism evidence="3 4">
    <name type="scientific">Candidatus Scatosoma pullistercoris</name>
    <dbReference type="NCBI Taxonomy" id="2840934"/>
    <lineage>
        <taxon>Bacteria</taxon>
        <taxon>Bacillati</taxon>
        <taxon>Bacillota</taxon>
        <taxon>Clostridia</taxon>
        <taxon>Candidatus Scatosoma</taxon>
    </lineage>
</organism>
<dbReference type="InterPro" id="IPR050807">
    <property type="entry name" value="TransReg_Diox_bact_type"/>
</dbReference>
<dbReference type="PANTHER" id="PTHR46797:SF2">
    <property type="entry name" value="TRANSCRIPTIONAL REGULATOR"/>
    <property type="match status" value="1"/>
</dbReference>
<dbReference type="SUPFAM" id="SSF47413">
    <property type="entry name" value="lambda repressor-like DNA-binding domains"/>
    <property type="match status" value="1"/>
</dbReference>
<name>A0A9D1SGV7_9FIRM</name>
<dbReference type="Gene3D" id="1.10.260.40">
    <property type="entry name" value="lambda repressor-like DNA-binding domains"/>
    <property type="match status" value="1"/>
</dbReference>
<evidence type="ECO:0000313" key="3">
    <source>
        <dbReference type="EMBL" id="HIU59153.1"/>
    </source>
</evidence>
<gene>
    <name evidence="3" type="ORF">IAC57_03525</name>
</gene>
<accession>A0A9D1SGV7</accession>
<dbReference type="InterPro" id="IPR011051">
    <property type="entry name" value="RmlC_Cupin_sf"/>
</dbReference>
<evidence type="ECO:0000313" key="4">
    <source>
        <dbReference type="Proteomes" id="UP000824081"/>
    </source>
</evidence>
<evidence type="ECO:0000259" key="2">
    <source>
        <dbReference type="PROSITE" id="PS50943"/>
    </source>
</evidence>
<dbReference type="GO" id="GO:0003677">
    <property type="term" value="F:DNA binding"/>
    <property type="evidence" value="ECO:0007669"/>
    <property type="project" value="UniProtKB-KW"/>
</dbReference>
<dbReference type="CDD" id="cd02209">
    <property type="entry name" value="cupin_XRE_C"/>
    <property type="match status" value="1"/>
</dbReference>
<feature type="domain" description="HTH cro/C1-type" evidence="2">
    <location>
        <begin position="7"/>
        <end position="61"/>
    </location>
</feature>
<dbReference type="EMBL" id="DVMZ01000092">
    <property type="protein sequence ID" value="HIU59153.1"/>
    <property type="molecule type" value="Genomic_DNA"/>
</dbReference>
<dbReference type="SUPFAM" id="SSF51182">
    <property type="entry name" value="RmlC-like cupins"/>
    <property type="match status" value="1"/>
</dbReference>
<protein>
    <submittedName>
        <fullName evidence="3">Helix-turn-helix domain-containing protein</fullName>
    </submittedName>
</protein>
<dbReference type="Gene3D" id="2.60.120.10">
    <property type="entry name" value="Jelly Rolls"/>
    <property type="match status" value="1"/>
</dbReference>
<dbReference type="GO" id="GO:0005829">
    <property type="term" value="C:cytosol"/>
    <property type="evidence" value="ECO:0007669"/>
    <property type="project" value="TreeGrafter"/>
</dbReference>
<dbReference type="Pfam" id="PF01381">
    <property type="entry name" value="HTH_3"/>
    <property type="match status" value="1"/>
</dbReference>
<dbReference type="SMART" id="SM00530">
    <property type="entry name" value="HTH_XRE"/>
    <property type="match status" value="1"/>
</dbReference>
<dbReference type="Proteomes" id="UP000824081">
    <property type="component" value="Unassembled WGS sequence"/>
</dbReference>
<evidence type="ECO:0000256" key="1">
    <source>
        <dbReference type="ARBA" id="ARBA00023125"/>
    </source>
</evidence>
<reference evidence="3" key="1">
    <citation type="submission" date="2020-10" db="EMBL/GenBank/DDBJ databases">
        <authorList>
            <person name="Gilroy R."/>
        </authorList>
    </citation>
    <scope>NUCLEOTIDE SEQUENCE</scope>
    <source>
        <strain evidence="3">11687</strain>
    </source>
</reference>
<dbReference type="CDD" id="cd00093">
    <property type="entry name" value="HTH_XRE"/>
    <property type="match status" value="1"/>
</dbReference>
<dbReference type="Pfam" id="PF07883">
    <property type="entry name" value="Cupin_2"/>
    <property type="match status" value="1"/>
</dbReference>